<dbReference type="EnsemblBacteria" id="ABF42211">
    <property type="protein sequence ID" value="ABF42211"/>
    <property type="gene ID" value="Acid345_3210"/>
</dbReference>
<dbReference type="KEGG" id="aba:Acid345_3210"/>
<sequence>MKNLKGVIQEMEKSKSATATTEKKVTTRRKKSEVPSNGHTEVLAQPTLVPEERIRVRAYELYLSRGRQNGSHESDWFAAEAELRSHTA</sequence>
<evidence type="ECO:0000313" key="2">
    <source>
        <dbReference type="EMBL" id="ABF42211.1"/>
    </source>
</evidence>
<name>Q1ILN9_KORVE</name>
<organism evidence="2 3">
    <name type="scientific">Koribacter versatilis (strain Ellin345)</name>
    <dbReference type="NCBI Taxonomy" id="204669"/>
    <lineage>
        <taxon>Bacteria</taxon>
        <taxon>Pseudomonadati</taxon>
        <taxon>Acidobacteriota</taxon>
        <taxon>Terriglobia</taxon>
        <taxon>Terriglobales</taxon>
        <taxon>Candidatus Korobacteraceae</taxon>
        <taxon>Candidatus Korobacter</taxon>
    </lineage>
</organism>
<gene>
    <name evidence="2" type="ordered locus">Acid345_3210</name>
</gene>
<proteinExistence type="predicted"/>
<dbReference type="STRING" id="204669.Acid345_3210"/>
<dbReference type="InterPro" id="IPR021327">
    <property type="entry name" value="DUF2934"/>
</dbReference>
<reference evidence="2 3" key="1">
    <citation type="journal article" date="2009" name="Appl. Environ. Microbiol.">
        <title>Three genomes from the phylum Acidobacteria provide insight into the lifestyles of these microorganisms in soils.</title>
        <authorList>
            <person name="Ward N.L."/>
            <person name="Challacombe J.F."/>
            <person name="Janssen P.H."/>
            <person name="Henrissat B."/>
            <person name="Coutinho P.M."/>
            <person name="Wu M."/>
            <person name="Xie G."/>
            <person name="Haft D.H."/>
            <person name="Sait M."/>
            <person name="Badger J."/>
            <person name="Barabote R.D."/>
            <person name="Bradley B."/>
            <person name="Brettin T.S."/>
            <person name="Brinkac L.M."/>
            <person name="Bruce D."/>
            <person name="Creasy T."/>
            <person name="Daugherty S.C."/>
            <person name="Davidsen T.M."/>
            <person name="DeBoy R.T."/>
            <person name="Detter J.C."/>
            <person name="Dodson R.J."/>
            <person name="Durkin A.S."/>
            <person name="Ganapathy A."/>
            <person name="Gwinn-Giglio M."/>
            <person name="Han C.S."/>
            <person name="Khouri H."/>
            <person name="Kiss H."/>
            <person name="Kothari S.P."/>
            <person name="Madupu R."/>
            <person name="Nelson K.E."/>
            <person name="Nelson W.C."/>
            <person name="Paulsen I."/>
            <person name="Penn K."/>
            <person name="Ren Q."/>
            <person name="Rosovitz M.J."/>
            <person name="Selengut J.D."/>
            <person name="Shrivastava S."/>
            <person name="Sullivan S.A."/>
            <person name="Tapia R."/>
            <person name="Thompson L.S."/>
            <person name="Watkins K.L."/>
            <person name="Yang Q."/>
            <person name="Yu C."/>
            <person name="Zafar N."/>
            <person name="Zhou L."/>
            <person name="Kuske C.R."/>
        </authorList>
    </citation>
    <scope>NUCLEOTIDE SEQUENCE [LARGE SCALE GENOMIC DNA]</scope>
    <source>
        <strain evidence="2 3">Ellin345</strain>
    </source>
</reference>
<evidence type="ECO:0000256" key="1">
    <source>
        <dbReference type="SAM" id="MobiDB-lite"/>
    </source>
</evidence>
<accession>Q1ILN9</accession>
<dbReference type="Proteomes" id="UP000002432">
    <property type="component" value="Chromosome"/>
</dbReference>
<dbReference type="HOGENOM" id="CLU_2465005_0_0_0"/>
<dbReference type="AlphaFoldDB" id="Q1ILN9"/>
<dbReference type="Pfam" id="PF11154">
    <property type="entry name" value="DUF2934"/>
    <property type="match status" value="1"/>
</dbReference>
<feature type="compositionally biased region" description="Basic and acidic residues" evidence="1">
    <location>
        <begin position="10"/>
        <end position="25"/>
    </location>
</feature>
<protein>
    <recommendedName>
        <fullName evidence="4">DUF2934 domain-containing protein</fullName>
    </recommendedName>
</protein>
<keyword evidence="3" id="KW-1185">Reference proteome</keyword>
<evidence type="ECO:0008006" key="4">
    <source>
        <dbReference type="Google" id="ProtNLM"/>
    </source>
</evidence>
<feature type="region of interest" description="Disordered" evidence="1">
    <location>
        <begin position="1"/>
        <end position="46"/>
    </location>
</feature>
<dbReference type="EMBL" id="CP000360">
    <property type="protein sequence ID" value="ABF42211.1"/>
    <property type="molecule type" value="Genomic_DNA"/>
</dbReference>
<evidence type="ECO:0000313" key="3">
    <source>
        <dbReference type="Proteomes" id="UP000002432"/>
    </source>
</evidence>